<evidence type="ECO:0008006" key="5">
    <source>
        <dbReference type="Google" id="ProtNLM"/>
    </source>
</evidence>
<proteinExistence type="predicted"/>
<reference evidence="3 4" key="1">
    <citation type="journal article" date="2015" name="Proc. Natl. Acad. Sci. U.S.A.">
        <title>The resurrection genome of Boea hygrometrica: A blueprint for survival of dehydration.</title>
        <authorList>
            <person name="Xiao L."/>
            <person name="Yang G."/>
            <person name="Zhang L."/>
            <person name="Yang X."/>
            <person name="Zhao S."/>
            <person name="Ji Z."/>
            <person name="Zhou Q."/>
            <person name="Hu M."/>
            <person name="Wang Y."/>
            <person name="Chen M."/>
            <person name="Xu Y."/>
            <person name="Jin H."/>
            <person name="Xiao X."/>
            <person name="Hu G."/>
            <person name="Bao F."/>
            <person name="Hu Y."/>
            <person name="Wan P."/>
            <person name="Li L."/>
            <person name="Deng X."/>
            <person name="Kuang T."/>
            <person name="Xiang C."/>
            <person name="Zhu J.K."/>
            <person name="Oliver M.J."/>
            <person name="He Y."/>
        </authorList>
    </citation>
    <scope>NUCLEOTIDE SEQUENCE [LARGE SCALE GENOMIC DNA]</scope>
    <source>
        <strain evidence="4">cv. XS01</strain>
    </source>
</reference>
<evidence type="ECO:0000256" key="1">
    <source>
        <dbReference type="SAM" id="MobiDB-lite"/>
    </source>
</evidence>
<protein>
    <recommendedName>
        <fullName evidence="5">Classical arabinogalactan protein 26-like</fullName>
    </recommendedName>
</protein>
<organism evidence="3 4">
    <name type="scientific">Dorcoceras hygrometricum</name>
    <dbReference type="NCBI Taxonomy" id="472368"/>
    <lineage>
        <taxon>Eukaryota</taxon>
        <taxon>Viridiplantae</taxon>
        <taxon>Streptophyta</taxon>
        <taxon>Embryophyta</taxon>
        <taxon>Tracheophyta</taxon>
        <taxon>Spermatophyta</taxon>
        <taxon>Magnoliopsida</taxon>
        <taxon>eudicotyledons</taxon>
        <taxon>Gunneridae</taxon>
        <taxon>Pentapetalae</taxon>
        <taxon>asterids</taxon>
        <taxon>lamiids</taxon>
        <taxon>Lamiales</taxon>
        <taxon>Gesneriaceae</taxon>
        <taxon>Didymocarpoideae</taxon>
        <taxon>Trichosporeae</taxon>
        <taxon>Loxocarpinae</taxon>
        <taxon>Dorcoceras</taxon>
    </lineage>
</organism>
<evidence type="ECO:0000313" key="3">
    <source>
        <dbReference type="EMBL" id="KZV28058.1"/>
    </source>
</evidence>
<dbReference type="EMBL" id="KV010191">
    <property type="protein sequence ID" value="KZV28058.1"/>
    <property type="molecule type" value="Genomic_DNA"/>
</dbReference>
<dbReference type="PANTHER" id="PTHR35725:SF3">
    <property type="entry name" value="CLASSICAL ARABINOGALACTAN PROTEIN 25"/>
    <property type="match status" value="1"/>
</dbReference>
<feature type="signal peptide" evidence="2">
    <location>
        <begin position="1"/>
        <end position="22"/>
    </location>
</feature>
<gene>
    <name evidence="3" type="ORF">F511_33111</name>
</gene>
<keyword evidence="2" id="KW-0732">Signal</keyword>
<evidence type="ECO:0000256" key="2">
    <source>
        <dbReference type="SAM" id="SignalP"/>
    </source>
</evidence>
<dbReference type="InterPro" id="IPR039346">
    <property type="entry name" value="AGP25/26"/>
</dbReference>
<accession>A0A2Z7B3K1</accession>
<feature type="compositionally biased region" description="Low complexity" evidence="1">
    <location>
        <begin position="53"/>
        <end position="76"/>
    </location>
</feature>
<evidence type="ECO:0000313" key="4">
    <source>
        <dbReference type="Proteomes" id="UP000250235"/>
    </source>
</evidence>
<dbReference type="Proteomes" id="UP000250235">
    <property type="component" value="Unassembled WGS sequence"/>
</dbReference>
<feature type="chain" id="PRO_5016289489" description="Classical arabinogalactan protein 26-like" evidence="2">
    <location>
        <begin position="23"/>
        <end position="134"/>
    </location>
</feature>
<name>A0A2Z7B3K1_9LAMI</name>
<keyword evidence="4" id="KW-1185">Reference proteome</keyword>
<dbReference type="AlphaFoldDB" id="A0A2Z7B3K1"/>
<sequence length="134" mass="13808">MAYSHFLAASITMFIMASSTMAHSSLVNLGTTPTISSAPAVLPYPPPVSPYNELPPDISPLLPSPGGSAHSPAKSSMPTIPSSRSLNPDTTGSKVPGSAFAPSSPLQESSSVSQNIVKPFYSCLAVASFLVFLI</sequence>
<dbReference type="PANTHER" id="PTHR35725">
    <property type="entry name" value="CLASSICAL ARABINOGALACTAN PROTEIN 26"/>
    <property type="match status" value="1"/>
</dbReference>
<feature type="compositionally biased region" description="Polar residues" evidence="1">
    <location>
        <begin position="77"/>
        <end position="93"/>
    </location>
</feature>
<feature type="region of interest" description="Disordered" evidence="1">
    <location>
        <begin position="53"/>
        <end position="107"/>
    </location>
</feature>